<comment type="caution">
    <text evidence="1">The sequence shown here is derived from an EMBL/GenBank/DDBJ whole genome shotgun (WGS) entry which is preliminary data.</text>
</comment>
<dbReference type="EMBL" id="JADQCH020000002">
    <property type="protein sequence ID" value="MEY2344683.1"/>
    <property type="molecule type" value="Genomic_DNA"/>
</dbReference>
<sequence>MIYRALKSLCQNRTVIMITHNLHTIINADKIIVLDNGKIIDTGTHTHLLNQCPTYQKLWNDYSHTIHWQLIQENNND</sequence>
<accession>A0ABD5LTI5</accession>
<dbReference type="PANTHER" id="PTHR43394">
    <property type="entry name" value="ATP-DEPENDENT PERMEASE MDL1, MITOCHONDRIAL"/>
    <property type="match status" value="1"/>
</dbReference>
<dbReference type="InterPro" id="IPR039421">
    <property type="entry name" value="Type_1_exporter"/>
</dbReference>
<organism evidence="1">
    <name type="scientific">Proteus mirabilis</name>
    <dbReference type="NCBI Taxonomy" id="584"/>
    <lineage>
        <taxon>Bacteria</taxon>
        <taxon>Pseudomonadati</taxon>
        <taxon>Pseudomonadota</taxon>
        <taxon>Gammaproteobacteria</taxon>
        <taxon>Enterobacterales</taxon>
        <taxon>Morganellaceae</taxon>
        <taxon>Proteus</taxon>
    </lineage>
</organism>
<reference evidence="1" key="1">
    <citation type="submission" date="2021-05" db="EMBL/GenBank/DDBJ databases">
        <title>First report of NDM-5 and VEB-6 producing Proteus mirabilis isolated from blood of a sepsis patient in Kolkata, India.</title>
        <authorList>
            <person name="Halder G."/>
            <person name="Chaudhuri B."/>
            <person name="Dutta S."/>
        </authorList>
    </citation>
    <scope>NUCLEOTIDE SEQUENCE [LARGE SCALE GENOMIC DNA]</scope>
    <source>
        <strain evidence="1">7049</strain>
    </source>
</reference>
<dbReference type="PANTHER" id="PTHR43394:SF1">
    <property type="entry name" value="ATP-BINDING CASSETTE SUB-FAMILY B MEMBER 10, MITOCHONDRIAL"/>
    <property type="match status" value="1"/>
</dbReference>
<gene>
    <name evidence="1" type="ORF">I3679_013935</name>
</gene>
<protein>
    <submittedName>
        <fullName evidence="1">Uncharacterized protein</fullName>
    </submittedName>
</protein>
<proteinExistence type="predicted"/>
<name>A0ABD5LTI5_PROMI</name>
<dbReference type="InterPro" id="IPR027417">
    <property type="entry name" value="P-loop_NTPase"/>
</dbReference>
<dbReference type="AlphaFoldDB" id="A0ABD5LTI5"/>
<evidence type="ECO:0000313" key="1">
    <source>
        <dbReference type="EMBL" id="MEY2344683.1"/>
    </source>
</evidence>
<dbReference type="SUPFAM" id="SSF52540">
    <property type="entry name" value="P-loop containing nucleoside triphosphate hydrolases"/>
    <property type="match status" value="1"/>
</dbReference>
<dbReference type="Gene3D" id="3.40.50.300">
    <property type="entry name" value="P-loop containing nucleotide triphosphate hydrolases"/>
    <property type="match status" value="1"/>
</dbReference>